<protein>
    <submittedName>
        <fullName evidence="2">Uncharacterized protein</fullName>
    </submittedName>
</protein>
<keyword evidence="3" id="KW-1185">Reference proteome</keyword>
<dbReference type="Proteomes" id="UP000322873">
    <property type="component" value="Unassembled WGS sequence"/>
</dbReference>
<reference evidence="2 3" key="1">
    <citation type="submission" date="2019-06" db="EMBL/GenBank/DDBJ databases">
        <title>Genome Sequence of the Brown Rot Fungal Pathogen Monilinia fructicola.</title>
        <authorList>
            <person name="De Miccolis Angelini R.M."/>
            <person name="Landi L."/>
            <person name="Abate D."/>
            <person name="Pollastro S."/>
            <person name="Romanazzi G."/>
            <person name="Faretra F."/>
        </authorList>
    </citation>
    <scope>NUCLEOTIDE SEQUENCE [LARGE SCALE GENOMIC DNA]</scope>
    <source>
        <strain evidence="2 3">Mfrc123</strain>
    </source>
</reference>
<gene>
    <name evidence="2" type="ORF">EYC84_009646</name>
</gene>
<evidence type="ECO:0000313" key="2">
    <source>
        <dbReference type="EMBL" id="KAA8565825.1"/>
    </source>
</evidence>
<proteinExistence type="predicted"/>
<dbReference type="AlphaFoldDB" id="A0A5M9JF77"/>
<organism evidence="2 3">
    <name type="scientific">Monilinia fructicola</name>
    <name type="common">Brown rot fungus</name>
    <name type="synonym">Ciboria fructicola</name>
    <dbReference type="NCBI Taxonomy" id="38448"/>
    <lineage>
        <taxon>Eukaryota</taxon>
        <taxon>Fungi</taxon>
        <taxon>Dikarya</taxon>
        <taxon>Ascomycota</taxon>
        <taxon>Pezizomycotina</taxon>
        <taxon>Leotiomycetes</taxon>
        <taxon>Helotiales</taxon>
        <taxon>Sclerotiniaceae</taxon>
        <taxon>Monilinia</taxon>
    </lineage>
</organism>
<feature type="compositionally biased region" description="Polar residues" evidence="1">
    <location>
        <begin position="28"/>
        <end position="56"/>
    </location>
</feature>
<accession>A0A5M9JF77</accession>
<name>A0A5M9JF77_MONFR</name>
<evidence type="ECO:0000256" key="1">
    <source>
        <dbReference type="SAM" id="MobiDB-lite"/>
    </source>
</evidence>
<feature type="region of interest" description="Disordered" evidence="1">
    <location>
        <begin position="24"/>
        <end position="99"/>
    </location>
</feature>
<sequence length="99" mass="11453">MDIYEWISLVSTRTAISTIHARTHIHTQHSTGQDRTTQHSTKQTNKQSSRVKQATTPLAPLKKNTRRDATQHDTIRRPKKNPIRPRLQESKRFQNAISS</sequence>
<dbReference type="EMBL" id="VICG01000013">
    <property type="protein sequence ID" value="KAA8565825.1"/>
    <property type="molecule type" value="Genomic_DNA"/>
</dbReference>
<comment type="caution">
    <text evidence="2">The sequence shown here is derived from an EMBL/GenBank/DDBJ whole genome shotgun (WGS) entry which is preliminary data.</text>
</comment>
<evidence type="ECO:0000313" key="3">
    <source>
        <dbReference type="Proteomes" id="UP000322873"/>
    </source>
</evidence>
<feature type="compositionally biased region" description="Basic and acidic residues" evidence="1">
    <location>
        <begin position="66"/>
        <end position="76"/>
    </location>
</feature>